<proteinExistence type="predicted"/>
<comment type="caution">
    <text evidence="1">The sequence shown here is derived from an EMBL/GenBank/DDBJ whole genome shotgun (WGS) entry which is preliminary data.</text>
</comment>
<feature type="non-terminal residue" evidence="1">
    <location>
        <position position="1"/>
    </location>
</feature>
<dbReference type="EMBL" id="BARS01030028">
    <property type="protein sequence ID" value="GAG17092.1"/>
    <property type="molecule type" value="Genomic_DNA"/>
</dbReference>
<sequence length="263" mass="29689">FLLMCSKIREELNKRRKDVKIASYELESDGRYRIGSYDEASAFSSFLPGISGPDGIPLWCMYVNRAQAITSFGVANKDNAIAEFLSAVWAYQLIGVQGFRTFCKINDNYYEPFQKDLASTHYDYTRCMWIEQDRIELEEVNETLGLSFNVKYYTVINRPLGALVRSLTISNESSESKQLNLLDGLSLILPAGLTDSGLKSMRCISSAYASVRLASDKVPLYSTKVKTHDEPEVIRVKEGTFYSAWLVDKNKLVPIEPVVDPDV</sequence>
<protein>
    <submittedName>
        <fullName evidence="1">Uncharacterized protein</fullName>
    </submittedName>
</protein>
<reference evidence="1" key="1">
    <citation type="journal article" date="2014" name="Front. Microbiol.">
        <title>High frequency of phylogenetically diverse reductive dehalogenase-homologous genes in deep subseafloor sedimentary metagenomes.</title>
        <authorList>
            <person name="Kawai M."/>
            <person name="Futagami T."/>
            <person name="Toyoda A."/>
            <person name="Takaki Y."/>
            <person name="Nishi S."/>
            <person name="Hori S."/>
            <person name="Arai W."/>
            <person name="Tsubouchi T."/>
            <person name="Morono Y."/>
            <person name="Uchiyama I."/>
            <person name="Ito T."/>
            <person name="Fujiyama A."/>
            <person name="Inagaki F."/>
            <person name="Takami H."/>
        </authorList>
    </citation>
    <scope>NUCLEOTIDE SEQUENCE</scope>
    <source>
        <strain evidence="1">Expedition CK06-06</strain>
    </source>
</reference>
<feature type="non-terminal residue" evidence="1">
    <location>
        <position position="263"/>
    </location>
</feature>
<gene>
    <name evidence="1" type="ORF">S01H1_46869</name>
</gene>
<evidence type="ECO:0000313" key="1">
    <source>
        <dbReference type="EMBL" id="GAG17092.1"/>
    </source>
</evidence>
<name>X0W171_9ZZZZ</name>
<accession>X0W171</accession>
<organism evidence="1">
    <name type="scientific">marine sediment metagenome</name>
    <dbReference type="NCBI Taxonomy" id="412755"/>
    <lineage>
        <taxon>unclassified sequences</taxon>
        <taxon>metagenomes</taxon>
        <taxon>ecological metagenomes</taxon>
    </lineage>
</organism>
<dbReference type="AlphaFoldDB" id="X0W171"/>